<sequence>MWPKCLLNTLESMIQARNLTKFYGRTRAIDNLSFTVEPGRVTGFLGPNGSGKSTAMRCILGLDTPTSGTATVLGQDYRDLRFPLHTVGALLDASDVLGSRTAAYHLAFLAASNGIPRTRVDEVLERVGLADVAGMRVKGFSLGMRQRLGVAAALLGDPAVLILDEPVNGLDTEGIRWIRQTLRAMADEGRTVLLSSHMMSETELVADHLLVISRGKIVADEPTADFVANAEPRVRVRGEELTRLAAVLGDRIEIRGDTGTVRGVTAREIWRLAATHDIVLDELTPVTASVEEVFTRLVSGRHTFQDSETLQESA</sequence>
<dbReference type="PANTHER" id="PTHR43335">
    <property type="entry name" value="ABC TRANSPORTER, ATP-BINDING PROTEIN"/>
    <property type="match status" value="1"/>
</dbReference>
<dbReference type="InterPro" id="IPR003593">
    <property type="entry name" value="AAA+_ATPase"/>
</dbReference>
<evidence type="ECO:0000313" key="7">
    <source>
        <dbReference type="Proteomes" id="UP000295087"/>
    </source>
</evidence>
<name>A0A4R6PS12_NOCIG</name>
<keyword evidence="3" id="KW-0547">Nucleotide-binding</keyword>
<dbReference type="Pfam" id="PF00005">
    <property type="entry name" value="ABC_tran"/>
    <property type="match status" value="1"/>
</dbReference>
<comment type="caution">
    <text evidence="6">The sequence shown here is derived from an EMBL/GenBank/DDBJ whole genome shotgun (WGS) entry which is preliminary data.</text>
</comment>
<keyword evidence="4 6" id="KW-0067">ATP-binding</keyword>
<comment type="similarity">
    <text evidence="1">Belongs to the ABC transporter superfamily.</text>
</comment>
<dbReference type="PANTHER" id="PTHR43335:SF4">
    <property type="entry name" value="ABC TRANSPORTER, ATP-BINDING PROTEIN"/>
    <property type="match status" value="1"/>
</dbReference>
<gene>
    <name evidence="6" type="ORF">DFR75_101714</name>
</gene>
<dbReference type="InterPro" id="IPR027417">
    <property type="entry name" value="P-loop_NTPase"/>
</dbReference>
<accession>A0A4R6PS12</accession>
<dbReference type="PROSITE" id="PS50893">
    <property type="entry name" value="ABC_TRANSPORTER_2"/>
    <property type="match status" value="1"/>
</dbReference>
<dbReference type="SUPFAM" id="SSF52540">
    <property type="entry name" value="P-loop containing nucleoside triphosphate hydrolases"/>
    <property type="match status" value="1"/>
</dbReference>
<dbReference type="EMBL" id="SNXK01000001">
    <property type="protein sequence ID" value="TDP41611.1"/>
    <property type="molecule type" value="Genomic_DNA"/>
</dbReference>
<dbReference type="AlphaFoldDB" id="A0A4R6PS12"/>
<dbReference type="Proteomes" id="UP000295087">
    <property type="component" value="Unassembled WGS sequence"/>
</dbReference>
<proteinExistence type="inferred from homology"/>
<dbReference type="GO" id="GO:0005524">
    <property type="term" value="F:ATP binding"/>
    <property type="evidence" value="ECO:0007669"/>
    <property type="project" value="UniProtKB-KW"/>
</dbReference>
<reference evidence="6 7" key="1">
    <citation type="submission" date="2019-03" db="EMBL/GenBank/DDBJ databases">
        <title>Genomic Encyclopedia of Type Strains, Phase IV (KMG-IV): sequencing the most valuable type-strain genomes for metagenomic binning, comparative biology and taxonomic classification.</title>
        <authorList>
            <person name="Goeker M."/>
        </authorList>
    </citation>
    <scope>NUCLEOTIDE SEQUENCE [LARGE SCALE GENOMIC DNA]</scope>
    <source>
        <strain evidence="6 7">DSM 44496</strain>
    </source>
</reference>
<dbReference type="Gene3D" id="3.40.50.300">
    <property type="entry name" value="P-loop containing nucleotide triphosphate hydrolases"/>
    <property type="match status" value="1"/>
</dbReference>
<feature type="domain" description="ABC transporter" evidence="5">
    <location>
        <begin position="14"/>
        <end position="239"/>
    </location>
</feature>
<evidence type="ECO:0000256" key="1">
    <source>
        <dbReference type="ARBA" id="ARBA00005417"/>
    </source>
</evidence>
<dbReference type="PROSITE" id="PS00211">
    <property type="entry name" value="ABC_TRANSPORTER_1"/>
    <property type="match status" value="1"/>
</dbReference>
<organism evidence="6 7">
    <name type="scientific">Nocardia ignorata</name>
    <dbReference type="NCBI Taxonomy" id="145285"/>
    <lineage>
        <taxon>Bacteria</taxon>
        <taxon>Bacillati</taxon>
        <taxon>Actinomycetota</taxon>
        <taxon>Actinomycetes</taxon>
        <taxon>Mycobacteriales</taxon>
        <taxon>Nocardiaceae</taxon>
        <taxon>Nocardia</taxon>
    </lineage>
</organism>
<evidence type="ECO:0000259" key="5">
    <source>
        <dbReference type="PROSITE" id="PS50893"/>
    </source>
</evidence>
<evidence type="ECO:0000313" key="6">
    <source>
        <dbReference type="EMBL" id="TDP41611.1"/>
    </source>
</evidence>
<evidence type="ECO:0000256" key="2">
    <source>
        <dbReference type="ARBA" id="ARBA00022448"/>
    </source>
</evidence>
<dbReference type="InterPro" id="IPR003439">
    <property type="entry name" value="ABC_transporter-like_ATP-bd"/>
</dbReference>
<evidence type="ECO:0000256" key="3">
    <source>
        <dbReference type="ARBA" id="ARBA00022741"/>
    </source>
</evidence>
<dbReference type="GO" id="GO:0016887">
    <property type="term" value="F:ATP hydrolysis activity"/>
    <property type="evidence" value="ECO:0007669"/>
    <property type="project" value="InterPro"/>
</dbReference>
<dbReference type="SMART" id="SM00382">
    <property type="entry name" value="AAA"/>
    <property type="match status" value="1"/>
</dbReference>
<dbReference type="InterPro" id="IPR017871">
    <property type="entry name" value="ABC_transporter-like_CS"/>
</dbReference>
<keyword evidence="7" id="KW-1185">Reference proteome</keyword>
<evidence type="ECO:0000256" key="4">
    <source>
        <dbReference type="ARBA" id="ARBA00022840"/>
    </source>
</evidence>
<keyword evidence="2" id="KW-0813">Transport</keyword>
<protein>
    <submittedName>
        <fullName evidence="6">ABC-2 type transport system ATP-binding protein</fullName>
    </submittedName>
</protein>